<keyword evidence="3" id="KW-0479">Metal-binding</keyword>
<reference evidence="11" key="1">
    <citation type="submission" date="2018-06" db="EMBL/GenBank/DDBJ databases">
        <title>Aestuariibacter litoralis strain KCTC 52945T.</title>
        <authorList>
            <person name="Li X."/>
            <person name="Salam N."/>
            <person name="Li J.-L."/>
            <person name="Chen Y.-M."/>
            <person name="Yang Z.-W."/>
            <person name="Zhang L.-Y."/>
            <person name="Han M.-X."/>
            <person name="Xiao M."/>
            <person name="Li W.-J."/>
        </authorList>
    </citation>
    <scope>NUCLEOTIDE SEQUENCE [LARGE SCALE GENOMIC DNA]</scope>
    <source>
        <strain evidence="11">KCTC 52945</strain>
    </source>
</reference>
<gene>
    <name evidence="10" type="ORF">DK847_02720</name>
</gene>
<comment type="caution">
    <text evidence="10">The sequence shown here is derived from an EMBL/GenBank/DDBJ whole genome shotgun (WGS) entry which is preliminary data.</text>
</comment>
<evidence type="ECO:0000256" key="5">
    <source>
        <dbReference type="ARBA" id="ARBA00037900"/>
    </source>
</evidence>
<proteinExistence type="inferred from homology"/>
<dbReference type="FunFam" id="3.40.50.850:FF:000006">
    <property type="entry name" value="Bifunctional pyrazinamidase/nicotinamidase"/>
    <property type="match status" value="1"/>
</dbReference>
<dbReference type="GO" id="GO:0046872">
    <property type="term" value="F:metal ion binding"/>
    <property type="evidence" value="ECO:0007669"/>
    <property type="project" value="UniProtKB-KW"/>
</dbReference>
<evidence type="ECO:0000256" key="4">
    <source>
        <dbReference type="ARBA" id="ARBA00022801"/>
    </source>
</evidence>
<dbReference type="GO" id="GO:0019363">
    <property type="term" value="P:pyridine nucleotide biosynthetic process"/>
    <property type="evidence" value="ECO:0007669"/>
    <property type="project" value="UniProtKB-KW"/>
</dbReference>
<dbReference type="InterPro" id="IPR000868">
    <property type="entry name" value="Isochorismatase-like_dom"/>
</dbReference>
<dbReference type="InterPro" id="IPR036380">
    <property type="entry name" value="Isochorismatase-like_sf"/>
</dbReference>
<dbReference type="Proteomes" id="UP000248795">
    <property type="component" value="Unassembled WGS sequence"/>
</dbReference>
<dbReference type="PANTHER" id="PTHR11080:SF2">
    <property type="entry name" value="LD05707P"/>
    <property type="match status" value="1"/>
</dbReference>
<dbReference type="AlphaFoldDB" id="A0A2W2ATZ8"/>
<sequence>MWKDTDVLLVIDVQNDFCPGGKLAVPGGDEVVPLINRIAHGFRHVILTQDWHPAEHKSFAAQHPAKNPFEIAMMHYGHQTLWPDHCVQGTHGAEFHKDLHVNAELILRKGFREEIDSYSAFFENDRTTPTGLGGYLRERGFEKVVCVGLAFDYCVRFSAEDARRLGFETEVIEAACRSIDLDGSAAAARQSFQEHGIALA</sequence>
<organism evidence="10 11">
    <name type="scientific">Aestuariivirga litoralis</name>
    <dbReference type="NCBI Taxonomy" id="2650924"/>
    <lineage>
        <taxon>Bacteria</taxon>
        <taxon>Pseudomonadati</taxon>
        <taxon>Pseudomonadota</taxon>
        <taxon>Alphaproteobacteria</taxon>
        <taxon>Hyphomicrobiales</taxon>
        <taxon>Aestuariivirgaceae</taxon>
        <taxon>Aestuariivirga</taxon>
    </lineage>
</organism>
<feature type="domain" description="Isochorismatase-like" evidence="9">
    <location>
        <begin position="7"/>
        <end position="192"/>
    </location>
</feature>
<dbReference type="GO" id="GO:0008936">
    <property type="term" value="F:nicotinamidase activity"/>
    <property type="evidence" value="ECO:0007669"/>
    <property type="project" value="UniProtKB-EC"/>
</dbReference>
<dbReference type="PANTHER" id="PTHR11080">
    <property type="entry name" value="PYRAZINAMIDASE/NICOTINAMIDASE"/>
    <property type="match status" value="1"/>
</dbReference>
<evidence type="ECO:0000256" key="2">
    <source>
        <dbReference type="ARBA" id="ARBA00022642"/>
    </source>
</evidence>
<protein>
    <recommendedName>
        <fullName evidence="8">Nicotinamidase</fullName>
        <ecNumber evidence="6">3.5.1.19</ecNumber>
    </recommendedName>
    <alternativeName>
        <fullName evidence="7">Nicotinamide deamidase</fullName>
    </alternativeName>
</protein>
<evidence type="ECO:0000259" key="9">
    <source>
        <dbReference type="Pfam" id="PF00857"/>
    </source>
</evidence>
<dbReference type="Pfam" id="PF00857">
    <property type="entry name" value="Isochorismatase"/>
    <property type="match status" value="1"/>
</dbReference>
<evidence type="ECO:0000256" key="1">
    <source>
        <dbReference type="ARBA" id="ARBA00006336"/>
    </source>
</evidence>
<dbReference type="NCBIfam" id="NF008623">
    <property type="entry name" value="PRK11609.1"/>
    <property type="match status" value="1"/>
</dbReference>
<dbReference type="RefSeq" id="WP_111196063.1">
    <property type="nucleotide sequence ID" value="NZ_QKVK01000001.1"/>
</dbReference>
<evidence type="ECO:0000313" key="11">
    <source>
        <dbReference type="Proteomes" id="UP000248795"/>
    </source>
</evidence>
<dbReference type="SUPFAM" id="SSF52499">
    <property type="entry name" value="Isochorismatase-like hydrolases"/>
    <property type="match status" value="1"/>
</dbReference>
<dbReference type="CDD" id="cd01011">
    <property type="entry name" value="nicotinamidase"/>
    <property type="match status" value="1"/>
</dbReference>
<accession>A0A2W2ATZ8</accession>
<name>A0A2W2ATZ8_9HYPH</name>
<dbReference type="InterPro" id="IPR052347">
    <property type="entry name" value="Isochorismatase_Nicotinamidase"/>
</dbReference>
<evidence type="ECO:0000256" key="8">
    <source>
        <dbReference type="ARBA" id="ARBA00072277"/>
    </source>
</evidence>
<evidence type="ECO:0000256" key="7">
    <source>
        <dbReference type="ARBA" id="ARBA00043224"/>
    </source>
</evidence>
<evidence type="ECO:0000256" key="6">
    <source>
        <dbReference type="ARBA" id="ARBA00039017"/>
    </source>
</evidence>
<dbReference type="Gene3D" id="3.40.50.850">
    <property type="entry name" value="Isochorismatase-like"/>
    <property type="match status" value="1"/>
</dbReference>
<keyword evidence="11" id="KW-1185">Reference proteome</keyword>
<dbReference type="EC" id="3.5.1.19" evidence="6"/>
<evidence type="ECO:0000256" key="3">
    <source>
        <dbReference type="ARBA" id="ARBA00022723"/>
    </source>
</evidence>
<keyword evidence="4" id="KW-0378">Hydrolase</keyword>
<evidence type="ECO:0000313" key="10">
    <source>
        <dbReference type="EMBL" id="PZF78735.1"/>
    </source>
</evidence>
<comment type="pathway">
    <text evidence="5">Cofactor biosynthesis; nicotinate biosynthesis; nicotinate from nicotinamide: step 1/1.</text>
</comment>
<comment type="similarity">
    <text evidence="1">Belongs to the isochorismatase family.</text>
</comment>
<keyword evidence="2" id="KW-0662">Pyridine nucleotide biosynthesis</keyword>
<dbReference type="EMBL" id="QKVK01000001">
    <property type="protein sequence ID" value="PZF78735.1"/>
    <property type="molecule type" value="Genomic_DNA"/>
</dbReference>